<keyword evidence="2" id="KW-0560">Oxidoreductase</keyword>
<dbReference type="PANTHER" id="PTHR13887">
    <property type="entry name" value="GLUTATHIONE S-TRANSFERASE KAPPA"/>
    <property type="match status" value="1"/>
</dbReference>
<evidence type="ECO:0000313" key="7">
    <source>
        <dbReference type="EMBL" id="RLP74427.1"/>
    </source>
</evidence>
<dbReference type="Pfam" id="PF01323">
    <property type="entry name" value="DSBA"/>
    <property type="match status" value="1"/>
</dbReference>
<dbReference type="InterPro" id="IPR036249">
    <property type="entry name" value="Thioredoxin-like_sf"/>
</dbReference>
<keyword evidence="3" id="KW-1015">Disulfide bond</keyword>
<dbReference type="PANTHER" id="PTHR13887:SF14">
    <property type="entry name" value="DISULFIDE BOND FORMATION PROTEIN D"/>
    <property type="match status" value="1"/>
</dbReference>
<feature type="signal peptide" evidence="5">
    <location>
        <begin position="1"/>
        <end position="32"/>
    </location>
</feature>
<dbReference type="InterPro" id="IPR041205">
    <property type="entry name" value="ScsC_N"/>
</dbReference>
<keyword evidence="8" id="KW-1185">Reference proteome</keyword>
<keyword evidence="4" id="KW-0676">Redox-active center</keyword>
<evidence type="ECO:0000256" key="3">
    <source>
        <dbReference type="ARBA" id="ARBA00023157"/>
    </source>
</evidence>
<accession>A0A3L7A2N4</accession>
<evidence type="ECO:0000256" key="1">
    <source>
        <dbReference type="ARBA" id="ARBA00022729"/>
    </source>
</evidence>
<dbReference type="SUPFAM" id="SSF52833">
    <property type="entry name" value="Thioredoxin-like"/>
    <property type="match status" value="1"/>
</dbReference>
<name>A0A3L7A2N4_9HYPH</name>
<dbReference type="AlphaFoldDB" id="A0A3L7A2N4"/>
<keyword evidence="1 5" id="KW-0732">Signal</keyword>
<proteinExistence type="predicted"/>
<gene>
    <name evidence="7" type="ORF">D9R14_18880</name>
</gene>
<dbReference type="Gene3D" id="3.40.30.10">
    <property type="entry name" value="Glutaredoxin"/>
    <property type="match status" value="1"/>
</dbReference>
<evidence type="ECO:0000256" key="5">
    <source>
        <dbReference type="SAM" id="SignalP"/>
    </source>
</evidence>
<evidence type="ECO:0000256" key="2">
    <source>
        <dbReference type="ARBA" id="ARBA00023002"/>
    </source>
</evidence>
<protein>
    <submittedName>
        <fullName evidence="7">DsbA family protein</fullName>
    </submittedName>
</protein>
<feature type="domain" description="Thioredoxin" evidence="6">
    <location>
        <begin position="24"/>
        <end position="253"/>
    </location>
</feature>
<reference evidence="7 8" key="1">
    <citation type="submission" date="2018-10" db="EMBL/GenBank/DDBJ databases">
        <title>Xanthobacter tagetidis genome sequencing and assembly.</title>
        <authorList>
            <person name="Maclea K.S."/>
            <person name="Goen A.E."/>
            <person name="Fatima S.A."/>
        </authorList>
    </citation>
    <scope>NUCLEOTIDE SEQUENCE [LARGE SCALE GENOMIC DNA]</scope>
    <source>
        <strain evidence="7 8">ATCC 700314</strain>
    </source>
</reference>
<dbReference type="Pfam" id="PF18312">
    <property type="entry name" value="ScsC_N"/>
    <property type="match status" value="1"/>
</dbReference>
<dbReference type="InterPro" id="IPR001853">
    <property type="entry name" value="DSBA-like_thioredoxin_dom"/>
</dbReference>
<evidence type="ECO:0000259" key="6">
    <source>
        <dbReference type="PROSITE" id="PS51352"/>
    </source>
</evidence>
<dbReference type="GO" id="GO:0016491">
    <property type="term" value="F:oxidoreductase activity"/>
    <property type="evidence" value="ECO:0007669"/>
    <property type="project" value="UniProtKB-KW"/>
</dbReference>
<evidence type="ECO:0000313" key="8">
    <source>
        <dbReference type="Proteomes" id="UP000269692"/>
    </source>
</evidence>
<dbReference type="EMBL" id="RCTF01000019">
    <property type="protein sequence ID" value="RLP74427.1"/>
    <property type="molecule type" value="Genomic_DNA"/>
</dbReference>
<dbReference type="Proteomes" id="UP000269692">
    <property type="component" value="Unassembled WGS sequence"/>
</dbReference>
<dbReference type="PROSITE" id="PS51352">
    <property type="entry name" value="THIOREDOXIN_2"/>
    <property type="match status" value="1"/>
</dbReference>
<sequence>MESFMLARLGRLCRNAVLVTATACVLVSPARAFTDAEKTEIGTIVREYLLKHPEVLEEVVSVLEARNQAAQAEQASKAVKELRSVLVDGQRGVVVANPKGDVTLVEFFDYNCGYCKRALADLQELVKADPNLRVVLREFPVLGQGSVEAAQVAVAVRMVAPEKYMAFHQALMGMRGQADRAKAFAAAKQAGIDVAALEKQASSPELNATLDESMKLAQALGQSGTPFYVIGEQVVMGAQGLDVLKAAVADARKQAKAGK</sequence>
<dbReference type="InterPro" id="IPR013766">
    <property type="entry name" value="Thioredoxin_domain"/>
</dbReference>
<dbReference type="CDD" id="cd03023">
    <property type="entry name" value="DsbA_Com1_like"/>
    <property type="match status" value="1"/>
</dbReference>
<comment type="caution">
    <text evidence="7">The sequence shown here is derived from an EMBL/GenBank/DDBJ whole genome shotgun (WGS) entry which is preliminary data.</text>
</comment>
<dbReference type="OrthoDB" id="9780147at2"/>
<organism evidence="7 8">
    <name type="scientific">Xanthobacter tagetidis</name>
    <dbReference type="NCBI Taxonomy" id="60216"/>
    <lineage>
        <taxon>Bacteria</taxon>
        <taxon>Pseudomonadati</taxon>
        <taxon>Pseudomonadota</taxon>
        <taxon>Alphaproteobacteria</taxon>
        <taxon>Hyphomicrobiales</taxon>
        <taxon>Xanthobacteraceae</taxon>
        <taxon>Xanthobacter</taxon>
    </lineage>
</organism>
<evidence type="ECO:0000256" key="4">
    <source>
        <dbReference type="ARBA" id="ARBA00023284"/>
    </source>
</evidence>
<feature type="chain" id="PRO_5018211009" evidence="5">
    <location>
        <begin position="33"/>
        <end position="259"/>
    </location>
</feature>